<protein>
    <recommendedName>
        <fullName evidence="3">Chlorohydrolase</fullName>
    </recommendedName>
</protein>
<reference evidence="2" key="1">
    <citation type="journal article" date="2010" name="Genome Biol.">
        <title>Structure and dynamics of the pan-genome of Streptococcus pneumoniae and closely related species.</title>
        <authorList>
            <person name="Donati C."/>
            <person name="Hiller N.L."/>
            <person name="Tettelin H."/>
            <person name="Muzzi A."/>
            <person name="Croucher N.J."/>
            <person name="Angiuoli S.V."/>
            <person name="Oggioni M."/>
            <person name="Dunning Hotopp J.C."/>
            <person name="Hu F.Z."/>
            <person name="Riley D.R."/>
            <person name="Covacci A."/>
            <person name="Mitchell T.J."/>
            <person name="Bentley S.D."/>
            <person name="Kilian M."/>
            <person name="Ehrlich G.D."/>
            <person name="Rappuoli R."/>
            <person name="Moxon E.R."/>
            <person name="Masignani V."/>
        </authorList>
    </citation>
    <scope>NUCLEOTIDE SEQUENCE [LARGE SCALE GENOMIC DNA]</scope>
    <source>
        <strain evidence="2">Hungary19A-6</strain>
    </source>
</reference>
<dbReference type="EMBL" id="CP000936">
    <property type="protein sequence ID" value="ACA35881.1"/>
    <property type="molecule type" value="Genomic_DNA"/>
</dbReference>
<organism evidence="1 2">
    <name type="scientific">Streptococcus pneumoniae (strain Hungary19A-6)</name>
    <dbReference type="NCBI Taxonomy" id="487214"/>
    <lineage>
        <taxon>Bacteria</taxon>
        <taxon>Bacillati</taxon>
        <taxon>Bacillota</taxon>
        <taxon>Bacilli</taxon>
        <taxon>Lactobacillales</taxon>
        <taxon>Streptococcaceae</taxon>
        <taxon>Streptococcus</taxon>
    </lineage>
</organism>
<evidence type="ECO:0000313" key="2">
    <source>
        <dbReference type="Proteomes" id="UP000002163"/>
    </source>
</evidence>
<gene>
    <name evidence="1" type="ordered locus">SPH_1660</name>
</gene>
<dbReference type="KEGG" id="spv:SPH_1660"/>
<sequence length="38" mass="4225">MTEKVRTVSLSKSVLFEGRNRIGCSKHSFEVADKADVV</sequence>
<evidence type="ECO:0000313" key="1">
    <source>
        <dbReference type="EMBL" id="ACA35881.1"/>
    </source>
</evidence>
<accession>B1ICW6</accession>
<dbReference type="Proteomes" id="UP000002163">
    <property type="component" value="Chromosome"/>
</dbReference>
<name>B1ICW6_STRPI</name>
<dbReference type="HOGENOM" id="CLU_217687_0_0_9"/>
<evidence type="ECO:0008006" key="3">
    <source>
        <dbReference type="Google" id="ProtNLM"/>
    </source>
</evidence>
<proteinExistence type="predicted"/>
<dbReference type="AlphaFoldDB" id="B1ICW6"/>